<evidence type="ECO:0000259" key="7">
    <source>
        <dbReference type="Pfam" id="PF04773"/>
    </source>
</evidence>
<dbReference type="Pfam" id="PF04773">
    <property type="entry name" value="FecR"/>
    <property type="match status" value="1"/>
</dbReference>
<feature type="domain" description="TonB-dependent receptor-like beta-barrel" evidence="6">
    <location>
        <begin position="725"/>
        <end position="1185"/>
    </location>
</feature>
<evidence type="ECO:0000256" key="3">
    <source>
        <dbReference type="ARBA" id="ARBA00023237"/>
    </source>
</evidence>
<evidence type="ECO:0000256" key="2">
    <source>
        <dbReference type="ARBA" id="ARBA00023136"/>
    </source>
</evidence>
<dbReference type="Gene3D" id="1.25.40.10">
    <property type="entry name" value="Tetratricopeptide repeat domain"/>
    <property type="match status" value="2"/>
</dbReference>
<evidence type="ECO:0000313" key="8">
    <source>
        <dbReference type="EMBL" id="MDQ8207494.1"/>
    </source>
</evidence>
<keyword evidence="4" id="KW-0802">TPR repeat</keyword>
<dbReference type="InterPro" id="IPR019734">
    <property type="entry name" value="TPR_rpt"/>
</dbReference>
<dbReference type="RefSeq" id="WP_308949639.1">
    <property type="nucleotide sequence ID" value="NZ_JARXHW010000015.1"/>
</dbReference>
<keyword evidence="8" id="KW-0675">Receptor</keyword>
<keyword evidence="2" id="KW-0472">Membrane</keyword>
<dbReference type="EMBL" id="JARXHW010000015">
    <property type="protein sequence ID" value="MDQ8207494.1"/>
    <property type="molecule type" value="Genomic_DNA"/>
</dbReference>
<dbReference type="SUPFAM" id="SSF56935">
    <property type="entry name" value="Porins"/>
    <property type="match status" value="1"/>
</dbReference>
<sequence>MRIYCIHHILTYLFCSLLWASASLHGEESIELISVENLVEVSRSHAQAWTAVESGTLLADGDRVRTGEYSRAALRYPSGHIIRLNEFSTIRLSQTSTFEGAKKTALELKKGALYFFSRQPESESDIKTAAVNAAIRGTEFEIRVNDDQSTELSMFEGRVDLSNAVGSLALSPGERARTQVGQAPVRLPMIDASRYMQWYLYYPGVLDTRGLDLDVSYNSSVAAYQVGDLLTALESLPRAAGALATADTQVYRAAVILAVGQVEQAAQSLRGSSQAQSAALLELIDAVKGDPQTVASLAPAQTASDWLVRSYSLQAVGDLAGARAAAQQATQLNPEFGYAWARLARLDFGFGDTDAMHGALEQAKQYNPSNPEVFVLEGFRLAAEGQAAQAEAQFLQALGLAANYSDAWLGLALVRFNQGRESAALQDMLTAVALQPNRSLLRSYLAKVFAESHQISIPWLRPQADDFVEKALQELELAKELDPGDPTPWLYAALIKRDNLRYNEAVRDLQSSIDQNNNRGLFRSQSLLDQDLAVRRSNLADIYQQAGLPTQALAEAGKAVQADYTNFAAHDFLARVYRESFDATRINQRNDTALNNEFFLRNALAPVGAGIASQRVSNQEYSSLLNQMGYNGTVEGSFDSRGRYAVGTFLAYQGSRIELALELYQEEWDPIYYNDDLETRSALVHFKYEPTSKDRFYSLLIFNDSEQGDLSAGPDPDALNRSVRPYSVVGDHVVFTPSTSGAHPVNDSYGRDPEFRVEQAQEPLFFNTYTRQWNDQNLSLFLYGWTDTNSRDSDPLLSLGVTNLSGSPSQQKIYDASYQNEQSFELHSFEAQHVWQGEQSQLIVGARLQVGELEDDMRMRAAINSNIPAAQLYNLVPYAIDSDGTRGSSEDFERIALYSQFGYALSDQLTVVAGLKYDSIEYPDGLQSLARSPQSQSESQLSPQLGFIWQLSPEWLLRGAYARSMSGYRIEDLLRLEPSNIGGLTTAYTSIAPSQITSGWAGGTIDTLTFALNGQLAEDTYLSLDWSYGRFNAERIVGRFTETILGTYANDPGELSIGEMQQSLDYDEMSFTARIDHLLSRRASVGASFSWQYAEIDEQLEGDLGVSRTSPYLDDSRASLYTGALYARYQNTNGWFAGADLQYWVQQSHSLVPEITDSYVPNINLSIGYRLQQQRGEITFSILNLSDEEYELNPVNNYSEPPHERSFVVQTRFSF</sequence>
<keyword evidence="5" id="KW-0732">Signal</keyword>
<feature type="signal peptide" evidence="5">
    <location>
        <begin position="1"/>
        <end position="25"/>
    </location>
</feature>
<feature type="domain" description="FecR protein" evidence="7">
    <location>
        <begin position="62"/>
        <end position="159"/>
    </location>
</feature>
<dbReference type="InterPro" id="IPR000531">
    <property type="entry name" value="Beta-barrel_TonB"/>
</dbReference>
<protein>
    <submittedName>
        <fullName evidence="8">TonB-dependent receptor</fullName>
    </submittedName>
</protein>
<evidence type="ECO:0000259" key="6">
    <source>
        <dbReference type="Pfam" id="PF00593"/>
    </source>
</evidence>
<dbReference type="Proteomes" id="UP001225316">
    <property type="component" value="Unassembled WGS sequence"/>
</dbReference>
<gene>
    <name evidence="8" type="ORF">QEH52_08240</name>
</gene>
<comment type="caution">
    <text evidence="8">The sequence shown here is derived from an EMBL/GenBank/DDBJ whole genome shotgun (WGS) entry which is preliminary data.</text>
</comment>
<reference evidence="8 9" key="1">
    <citation type="submission" date="2023-04" db="EMBL/GenBank/DDBJ databases">
        <title>A novel bacteria isolated from coastal sediment.</title>
        <authorList>
            <person name="Liu X.-J."/>
            <person name="Du Z.-J."/>
        </authorList>
    </citation>
    <scope>NUCLEOTIDE SEQUENCE [LARGE SCALE GENOMIC DNA]</scope>
    <source>
        <strain evidence="8 9">SDUM461003</strain>
    </source>
</reference>
<proteinExistence type="predicted"/>
<feature type="repeat" description="TPR" evidence="4">
    <location>
        <begin position="405"/>
        <end position="438"/>
    </location>
</feature>
<dbReference type="PANTHER" id="PTHR38731">
    <property type="entry name" value="LIPL45-RELATED LIPOPROTEIN-RELATED"/>
    <property type="match status" value="1"/>
</dbReference>
<evidence type="ECO:0000256" key="1">
    <source>
        <dbReference type="ARBA" id="ARBA00004442"/>
    </source>
</evidence>
<name>A0ABU1ATL7_9BACT</name>
<keyword evidence="3" id="KW-0998">Cell outer membrane</keyword>
<dbReference type="Gene3D" id="2.60.120.1440">
    <property type="match status" value="1"/>
</dbReference>
<dbReference type="InterPro" id="IPR006860">
    <property type="entry name" value="FecR"/>
</dbReference>
<dbReference type="PROSITE" id="PS50005">
    <property type="entry name" value="TPR"/>
    <property type="match status" value="1"/>
</dbReference>
<comment type="subcellular location">
    <subcellularLocation>
        <location evidence="1">Cell outer membrane</location>
    </subcellularLocation>
</comment>
<organism evidence="8 9">
    <name type="scientific">Thalassobacterium maritimum</name>
    <dbReference type="NCBI Taxonomy" id="3041265"/>
    <lineage>
        <taxon>Bacteria</taxon>
        <taxon>Pseudomonadati</taxon>
        <taxon>Verrucomicrobiota</taxon>
        <taxon>Opitutia</taxon>
        <taxon>Puniceicoccales</taxon>
        <taxon>Coraliomargaritaceae</taxon>
        <taxon>Thalassobacterium</taxon>
    </lineage>
</organism>
<dbReference type="SMART" id="SM00028">
    <property type="entry name" value="TPR"/>
    <property type="match status" value="5"/>
</dbReference>
<evidence type="ECO:0000256" key="4">
    <source>
        <dbReference type="PROSITE-ProRule" id="PRU00339"/>
    </source>
</evidence>
<dbReference type="SUPFAM" id="SSF48452">
    <property type="entry name" value="TPR-like"/>
    <property type="match status" value="1"/>
</dbReference>
<keyword evidence="9" id="KW-1185">Reference proteome</keyword>
<dbReference type="InterPro" id="IPR011990">
    <property type="entry name" value="TPR-like_helical_dom_sf"/>
</dbReference>
<evidence type="ECO:0000256" key="5">
    <source>
        <dbReference type="SAM" id="SignalP"/>
    </source>
</evidence>
<dbReference type="InterPro" id="IPR036942">
    <property type="entry name" value="Beta-barrel_TonB_sf"/>
</dbReference>
<evidence type="ECO:0000313" key="9">
    <source>
        <dbReference type="Proteomes" id="UP001225316"/>
    </source>
</evidence>
<dbReference type="Pfam" id="PF00593">
    <property type="entry name" value="TonB_dep_Rec_b-barrel"/>
    <property type="match status" value="1"/>
</dbReference>
<feature type="chain" id="PRO_5045606539" evidence="5">
    <location>
        <begin position="26"/>
        <end position="1215"/>
    </location>
</feature>
<accession>A0ABU1ATL7</accession>
<dbReference type="Gene3D" id="2.40.170.20">
    <property type="entry name" value="TonB-dependent receptor, beta-barrel domain"/>
    <property type="match status" value="1"/>
</dbReference>